<comment type="caution">
    <text evidence="5">The sequence shown here is derived from an EMBL/GenBank/DDBJ whole genome shotgun (WGS) entry which is preliminary data.</text>
</comment>
<evidence type="ECO:0000259" key="2">
    <source>
        <dbReference type="Pfam" id="PF04717"/>
    </source>
</evidence>
<dbReference type="Gene3D" id="4.10.220.110">
    <property type="match status" value="1"/>
</dbReference>
<dbReference type="RefSeq" id="WP_161035782.1">
    <property type="nucleotide sequence ID" value="NZ_WWCL01000003.1"/>
</dbReference>
<feature type="domain" description="DUF2345" evidence="3">
    <location>
        <begin position="661"/>
        <end position="806"/>
    </location>
</feature>
<organism evidence="5 6">
    <name type="scientific">Duganella fentianensis</name>
    <dbReference type="NCBI Taxonomy" id="2692177"/>
    <lineage>
        <taxon>Bacteria</taxon>
        <taxon>Pseudomonadati</taxon>
        <taxon>Pseudomonadota</taxon>
        <taxon>Betaproteobacteria</taxon>
        <taxon>Burkholderiales</taxon>
        <taxon>Oxalobacteraceae</taxon>
        <taxon>Telluria group</taxon>
        <taxon>Duganella</taxon>
    </lineage>
</organism>
<dbReference type="InterPro" id="IPR017847">
    <property type="entry name" value="T6SS_RhsGE_Vgr_subset"/>
</dbReference>
<sequence>MLQDIVQAGLVGLSVFGAGSQNNRLLRMDFPQGDGPANGVLLINKVKMQEELSRDFVIDVEVLSDDAHIPLKRMMGRMVTISLVREDGSMRYMNGYIGTFRFVRTDGGFAFYQMILQPWLAFAKLRKDNLSFHHRSVIELTEVTFAHYHQRDWRTHMSLDYDDRKLTCANQHNETDYNHLHRRWEAAGLYYCYEHRFDGHTLILSDNSTQAEPIDASQLRGAPDQICFRADAGSDEADGIRTWQAIRQLGSGKVTLASFNYKSPRAQWVSGYSLNQQGEVEAYELYENTGAYGYPNLDDGDTLAQRRMEEADQGTQYFEASGNDRAAQPGRIFKLADHFSAHSRAPEPDGDFKLGIGERDYLIVSVEHSASNNYPAGPDGKSEYSNSFVCIRRDIRWRPGRHYNSVPCAPPGVQTAIVVGPPGEDIYTDALGRIKLQFHWDRLGAFDQASSPWIRVMMPMAGPYFGQMCLPRVGQEVVVQFLDGNIDHPIVVGVVYNSTNMPPWNLPAQGALAGLRSRELSSGGNGGSNHLILDDTKGAMQVQLRSDHQHSQLSLGSITRIESSEGRMEARGEGWELATNAWGVARANRGMLITTEARPNGASHIKDMGETLQRLNSAHKQHDALAKLAQQSGAQDGAGQSSSVAAIRSQNDSIQGGTSAKSDFPQLAMPQLVLASPAGIETTTRGSTHLASDQHTALTTGQDLSIANGGSLFASVRQTFRLFVHKAGMRLVAAAGDIDLRALSNSVNVLAKLNITQMANRITISAKEEVVINGGGSYARFSAQGIEQGTNGNMVIHAAEHALQGPNCASVPTPDPRLVTVTPLESFDEQFRLVANDGKTPIVNQRYRISASDGTQWDGISNAEGLTERVYTSSPIEISLKLLSDKE</sequence>
<dbReference type="InterPro" id="IPR037026">
    <property type="entry name" value="Vgr_OB-fold_dom_sf"/>
</dbReference>
<dbReference type="InterPro" id="IPR028244">
    <property type="entry name" value="T6SS_Rhs_Vgr_dom"/>
</dbReference>
<name>A0A845I4A3_9BURK</name>
<dbReference type="NCBIfam" id="TIGR03361">
    <property type="entry name" value="VI_Rhs_Vgr"/>
    <property type="match status" value="1"/>
</dbReference>
<dbReference type="AlphaFoldDB" id="A0A845I4A3"/>
<evidence type="ECO:0000313" key="6">
    <source>
        <dbReference type="Proteomes" id="UP000444316"/>
    </source>
</evidence>
<dbReference type="Gene3D" id="2.30.110.50">
    <property type="match status" value="1"/>
</dbReference>
<dbReference type="InterPro" id="IPR018769">
    <property type="entry name" value="VgrG2_DUF2345"/>
</dbReference>
<dbReference type="Gene3D" id="3.55.50.10">
    <property type="entry name" value="Baseplate protein-like domains"/>
    <property type="match status" value="1"/>
</dbReference>
<gene>
    <name evidence="5" type="primary">tssI</name>
    <name evidence="5" type="ORF">GTP23_14230</name>
</gene>
<dbReference type="EMBL" id="WWCL01000003">
    <property type="protein sequence ID" value="MYN46206.1"/>
    <property type="molecule type" value="Genomic_DNA"/>
</dbReference>
<dbReference type="InterPro" id="IPR006531">
    <property type="entry name" value="Gp5/Vgr_OB"/>
</dbReference>
<dbReference type="Gene3D" id="2.40.50.230">
    <property type="entry name" value="Gp5 N-terminal domain"/>
    <property type="match status" value="1"/>
</dbReference>
<evidence type="ECO:0000259" key="4">
    <source>
        <dbReference type="Pfam" id="PF13296"/>
    </source>
</evidence>
<dbReference type="Proteomes" id="UP000444316">
    <property type="component" value="Unassembled WGS sequence"/>
</dbReference>
<dbReference type="SUPFAM" id="SSF69279">
    <property type="entry name" value="Phage tail proteins"/>
    <property type="match status" value="2"/>
</dbReference>
<proteinExistence type="inferred from homology"/>
<feature type="domain" description="Gp5/Type VI secretion system Vgr protein OB-fold" evidence="2">
    <location>
        <begin position="428"/>
        <end position="496"/>
    </location>
</feature>
<evidence type="ECO:0000259" key="3">
    <source>
        <dbReference type="Pfam" id="PF10106"/>
    </source>
</evidence>
<dbReference type="Pfam" id="PF04717">
    <property type="entry name" value="Phage_base_V"/>
    <property type="match status" value="1"/>
</dbReference>
<dbReference type="SUPFAM" id="SSF69255">
    <property type="entry name" value="gp5 N-terminal domain-like"/>
    <property type="match status" value="1"/>
</dbReference>
<comment type="similarity">
    <text evidence="1">Belongs to the VgrG protein family.</text>
</comment>
<protein>
    <submittedName>
        <fullName evidence="5">Type VI secretion system tip protein VgrG</fullName>
    </submittedName>
</protein>
<reference evidence="5" key="1">
    <citation type="submission" date="2019-12" db="EMBL/GenBank/DDBJ databases">
        <title>Novel species isolated from a subtropical stream in China.</title>
        <authorList>
            <person name="Lu H."/>
        </authorList>
    </citation>
    <scope>NUCLEOTIDE SEQUENCE [LARGE SCALE GENOMIC DNA]</scope>
    <source>
        <strain evidence="5">FT93W</strain>
    </source>
</reference>
<evidence type="ECO:0000313" key="5">
    <source>
        <dbReference type="EMBL" id="MYN46206.1"/>
    </source>
</evidence>
<keyword evidence="6" id="KW-1185">Reference proteome</keyword>
<evidence type="ECO:0000256" key="1">
    <source>
        <dbReference type="ARBA" id="ARBA00005558"/>
    </source>
</evidence>
<dbReference type="SUPFAM" id="SSF69349">
    <property type="entry name" value="Phage fibre proteins"/>
    <property type="match status" value="1"/>
</dbReference>
<dbReference type="Pfam" id="PF10106">
    <property type="entry name" value="DUF2345"/>
    <property type="match status" value="1"/>
</dbReference>
<dbReference type="Pfam" id="PF13296">
    <property type="entry name" value="T6SS_Vgr"/>
    <property type="match status" value="1"/>
</dbReference>
<dbReference type="NCBIfam" id="TIGR01646">
    <property type="entry name" value="vgr_GE"/>
    <property type="match status" value="1"/>
</dbReference>
<dbReference type="InterPro" id="IPR006533">
    <property type="entry name" value="T6SS_Vgr_RhsGE"/>
</dbReference>
<dbReference type="Pfam" id="PF05954">
    <property type="entry name" value="Phage_GPD"/>
    <property type="match status" value="1"/>
</dbReference>
<accession>A0A845I4A3</accession>
<feature type="domain" description="Putative type VI secretion system Rhs element associated Vgr" evidence="4">
    <location>
        <begin position="525"/>
        <end position="629"/>
    </location>
</feature>